<dbReference type="InterPro" id="IPR051681">
    <property type="entry name" value="Ser/Thr_Kinases-Pseudokinases"/>
</dbReference>
<proteinExistence type="predicted"/>
<dbReference type="PROSITE" id="PS50011">
    <property type="entry name" value="PROTEIN_KINASE_DOM"/>
    <property type="match status" value="1"/>
</dbReference>
<feature type="domain" description="Protein kinase" evidence="2">
    <location>
        <begin position="113"/>
        <end position="371"/>
    </location>
</feature>
<evidence type="ECO:0000313" key="3">
    <source>
        <dbReference type="EMBL" id="CBJ32471.1"/>
    </source>
</evidence>
<dbReference type="SUPFAM" id="SSF56112">
    <property type="entry name" value="Protein kinase-like (PK-like)"/>
    <property type="match status" value="1"/>
</dbReference>
<dbReference type="InterPro" id="IPR000719">
    <property type="entry name" value="Prot_kinase_dom"/>
</dbReference>
<dbReference type="GO" id="GO:0005524">
    <property type="term" value="F:ATP binding"/>
    <property type="evidence" value="ECO:0007669"/>
    <property type="project" value="InterPro"/>
</dbReference>
<evidence type="ECO:0000259" key="2">
    <source>
        <dbReference type="PROSITE" id="PS50011"/>
    </source>
</evidence>
<dbReference type="Gene3D" id="3.30.200.20">
    <property type="entry name" value="Phosphorylase Kinase, domain 1"/>
    <property type="match status" value="1"/>
</dbReference>
<dbReference type="GO" id="GO:0004674">
    <property type="term" value="F:protein serine/threonine kinase activity"/>
    <property type="evidence" value="ECO:0007669"/>
    <property type="project" value="TreeGrafter"/>
</dbReference>
<feature type="region of interest" description="Disordered" evidence="1">
    <location>
        <begin position="41"/>
        <end position="61"/>
    </location>
</feature>
<dbReference type="InParanoid" id="D7FYC9"/>
<dbReference type="eggNOG" id="KOG0192">
    <property type="taxonomic scope" value="Eukaryota"/>
</dbReference>
<dbReference type="Pfam" id="PF00069">
    <property type="entry name" value="Pkinase"/>
    <property type="match status" value="1"/>
</dbReference>
<reference evidence="3 4" key="1">
    <citation type="journal article" date="2010" name="Nature">
        <title>The Ectocarpus genome and the independent evolution of multicellularity in brown algae.</title>
        <authorList>
            <person name="Cock J.M."/>
            <person name="Sterck L."/>
            <person name="Rouze P."/>
            <person name="Scornet D."/>
            <person name="Allen A.E."/>
            <person name="Amoutzias G."/>
            <person name="Anthouard V."/>
            <person name="Artiguenave F."/>
            <person name="Aury J.M."/>
            <person name="Badger J.H."/>
            <person name="Beszteri B."/>
            <person name="Billiau K."/>
            <person name="Bonnet E."/>
            <person name="Bothwell J.H."/>
            <person name="Bowler C."/>
            <person name="Boyen C."/>
            <person name="Brownlee C."/>
            <person name="Carrano C.J."/>
            <person name="Charrier B."/>
            <person name="Cho G.Y."/>
            <person name="Coelho S.M."/>
            <person name="Collen J."/>
            <person name="Corre E."/>
            <person name="Da Silva C."/>
            <person name="Delage L."/>
            <person name="Delaroque N."/>
            <person name="Dittami S.M."/>
            <person name="Doulbeau S."/>
            <person name="Elias M."/>
            <person name="Farnham G."/>
            <person name="Gachon C.M."/>
            <person name="Gschloessl B."/>
            <person name="Heesch S."/>
            <person name="Jabbari K."/>
            <person name="Jubin C."/>
            <person name="Kawai H."/>
            <person name="Kimura K."/>
            <person name="Kloareg B."/>
            <person name="Kupper F.C."/>
            <person name="Lang D."/>
            <person name="Le Bail A."/>
            <person name="Leblanc C."/>
            <person name="Lerouge P."/>
            <person name="Lohr M."/>
            <person name="Lopez P.J."/>
            <person name="Martens C."/>
            <person name="Maumus F."/>
            <person name="Michel G."/>
            <person name="Miranda-Saavedra D."/>
            <person name="Morales J."/>
            <person name="Moreau H."/>
            <person name="Motomura T."/>
            <person name="Nagasato C."/>
            <person name="Napoli C.A."/>
            <person name="Nelson D.R."/>
            <person name="Nyvall-Collen P."/>
            <person name="Peters A.F."/>
            <person name="Pommier C."/>
            <person name="Potin P."/>
            <person name="Poulain J."/>
            <person name="Quesneville H."/>
            <person name="Read B."/>
            <person name="Rensing S.A."/>
            <person name="Ritter A."/>
            <person name="Rousvoal S."/>
            <person name="Samanta M."/>
            <person name="Samson G."/>
            <person name="Schroeder D.C."/>
            <person name="Segurens B."/>
            <person name="Strittmatter M."/>
            <person name="Tonon T."/>
            <person name="Tregear J.W."/>
            <person name="Valentin K."/>
            <person name="von Dassow P."/>
            <person name="Yamagishi T."/>
            <person name="Van de Peer Y."/>
            <person name="Wincker P."/>
        </authorList>
    </citation>
    <scope>NUCLEOTIDE SEQUENCE [LARGE SCALE GENOMIC DNA]</scope>
    <source>
        <strain evidence="4">Ec32 / CCAP1310/4</strain>
    </source>
</reference>
<dbReference type="EMBL" id="FN649739">
    <property type="protein sequence ID" value="CBJ32471.1"/>
    <property type="molecule type" value="Genomic_DNA"/>
</dbReference>
<evidence type="ECO:0000313" key="4">
    <source>
        <dbReference type="Proteomes" id="UP000002630"/>
    </source>
</evidence>
<accession>D7FYC9</accession>
<dbReference type="STRING" id="2880.D7FYC9"/>
<dbReference type="OrthoDB" id="60655at2759"/>
<keyword evidence="3" id="KW-0808">Transferase</keyword>
<keyword evidence="3" id="KW-0418">Kinase</keyword>
<dbReference type="InterPro" id="IPR011009">
    <property type="entry name" value="Kinase-like_dom_sf"/>
</dbReference>
<dbReference type="Proteomes" id="UP000002630">
    <property type="component" value="Linkage Group LG14"/>
</dbReference>
<dbReference type="AlphaFoldDB" id="D7FYC9"/>
<gene>
    <name evidence="3" type="ORF">Esi_0341_0026</name>
</gene>
<keyword evidence="4" id="KW-1185">Reference proteome</keyword>
<dbReference type="Gene3D" id="1.10.510.10">
    <property type="entry name" value="Transferase(Phosphotransferase) domain 1"/>
    <property type="match status" value="1"/>
</dbReference>
<protein>
    <submittedName>
        <fullName evidence="3">Similar to TAK1 (TGF-beta-activated kinase)</fullName>
    </submittedName>
</protein>
<name>D7FYC9_ECTSI</name>
<dbReference type="EMBL" id="FN648533">
    <property type="protein sequence ID" value="CBJ32471.1"/>
    <property type="molecule type" value="Genomic_DNA"/>
</dbReference>
<sequence length="377" mass="41652">MPRQATSEGWYRSLAAVIAAVVAVLVPVMRTASAEPQGESVSAAAAGEAPATMPSGFGPGGLQNSTIRSRSRWLYHFDVTKEGVPCKRNPLLDLEVDPANYEFGCRDIKIMLEGKKTLVGSGSVRDVFLVEYEGQTVVVKSLRRKDDPNVEKHRLVMHKLEVLTLDALRGNRNIVGMLGVCGTTVVTEYFPTNVVYYAFQSRERLSIHAVVSMSLDAARGLQALHEVGCVHVDLKPMQLLVDDNRRVMVNDFNSVHVMGISPTDGAFCPVRAKKRNRLEAWPSPENYAGQPLTETSDIYSMAMVFYSLLSGTPPFGGPEGLAEAFATRTQPRPLVDPSWHRGYVQIVQDMWNEDPMRRPSARQIVARLEIIEEDLGP</sequence>
<dbReference type="PANTHER" id="PTHR44329">
    <property type="entry name" value="SERINE/THREONINE-PROTEIN KINASE TNNI3K-RELATED"/>
    <property type="match status" value="1"/>
</dbReference>
<organism evidence="3 4">
    <name type="scientific">Ectocarpus siliculosus</name>
    <name type="common">Brown alga</name>
    <name type="synonym">Conferva siliculosa</name>
    <dbReference type="NCBI Taxonomy" id="2880"/>
    <lineage>
        <taxon>Eukaryota</taxon>
        <taxon>Sar</taxon>
        <taxon>Stramenopiles</taxon>
        <taxon>Ochrophyta</taxon>
        <taxon>PX clade</taxon>
        <taxon>Phaeophyceae</taxon>
        <taxon>Ectocarpales</taxon>
        <taxon>Ectocarpaceae</taxon>
        <taxon>Ectocarpus</taxon>
    </lineage>
</organism>
<evidence type="ECO:0000256" key="1">
    <source>
        <dbReference type="SAM" id="MobiDB-lite"/>
    </source>
</evidence>